<dbReference type="AlphaFoldDB" id="A0A9X7I902"/>
<evidence type="ECO:0000313" key="2">
    <source>
        <dbReference type="Proteomes" id="UP000235293"/>
    </source>
</evidence>
<reference evidence="1 2" key="1">
    <citation type="submission" date="2017-09" db="EMBL/GenBank/DDBJ databases">
        <title>Bacterial strain isolated from the female urinary microbiota.</title>
        <authorList>
            <person name="Thomas-White K."/>
            <person name="Kumar N."/>
            <person name="Forster S."/>
            <person name="Putonti C."/>
            <person name="Lawley T."/>
            <person name="Wolfe A.J."/>
        </authorList>
    </citation>
    <scope>NUCLEOTIDE SEQUENCE [LARGE SCALE GENOMIC DNA]</scope>
    <source>
        <strain evidence="1 2">UMB0411</strain>
    </source>
</reference>
<gene>
    <name evidence="1" type="ORF">CJ213_01110</name>
</gene>
<name>A0A9X7I902_9BIFI</name>
<accession>A0A9X7I902</accession>
<sequence>MGYSVTQRIKSIKQPYGGYLPRKEFVEESLGEGIEDLYDKENIHPSLVGIVVDYMTRLMSGSSAIDAFKISLLGAMIINEHDNASKLMSGIKGLGDEDIVNAVKLVGFDVCFRYGPIGYRPFDEINPDEHTIQNIRVMVQRSLHFLECYGPKVLDGFTLEGGYTDTVSAGDGDFITADTLWDFKVSKEKLDKDQTLQLLMYWRMGLRSIHPEFQNIKYLGIYNPRMNKVYRIAVENISEDVIREVEKDVIGY</sequence>
<evidence type="ECO:0000313" key="1">
    <source>
        <dbReference type="EMBL" id="PMC54771.1"/>
    </source>
</evidence>
<comment type="caution">
    <text evidence="1">The sequence shown here is derived from an EMBL/GenBank/DDBJ whole genome shotgun (WGS) entry which is preliminary data.</text>
</comment>
<dbReference type="EMBL" id="PNGY01000001">
    <property type="protein sequence ID" value="PMC54771.1"/>
    <property type="molecule type" value="Genomic_DNA"/>
</dbReference>
<dbReference type="RefSeq" id="WP_102155177.1">
    <property type="nucleotide sequence ID" value="NZ_PNGY01000001.1"/>
</dbReference>
<protein>
    <submittedName>
        <fullName evidence="1">Uncharacterized protein</fullName>
    </submittedName>
</protein>
<organism evidence="1 2">
    <name type="scientific">Gardnerella swidsinskii</name>
    <dbReference type="NCBI Taxonomy" id="2792979"/>
    <lineage>
        <taxon>Bacteria</taxon>
        <taxon>Bacillati</taxon>
        <taxon>Actinomycetota</taxon>
        <taxon>Actinomycetes</taxon>
        <taxon>Bifidobacteriales</taxon>
        <taxon>Bifidobacteriaceae</taxon>
        <taxon>Gardnerella</taxon>
    </lineage>
</organism>
<dbReference type="Proteomes" id="UP000235293">
    <property type="component" value="Unassembled WGS sequence"/>
</dbReference>
<proteinExistence type="predicted"/>